<evidence type="ECO:0000313" key="8">
    <source>
        <dbReference type="EMBL" id="BBD73849.1"/>
    </source>
</evidence>
<dbReference type="KEGG" id="sacd:HS1genome_2238"/>
<feature type="transmembrane region" description="Helical" evidence="6">
    <location>
        <begin position="330"/>
        <end position="351"/>
    </location>
</feature>
<accession>A0A348B6P7</accession>
<dbReference type="PIRSF" id="PIRSF006060">
    <property type="entry name" value="AA_transporter"/>
    <property type="match status" value="1"/>
</dbReference>
<feature type="transmembrane region" description="Helical" evidence="6">
    <location>
        <begin position="357"/>
        <end position="380"/>
    </location>
</feature>
<organism evidence="8 10">
    <name type="scientific">Sulfodiicoccus acidiphilus</name>
    <dbReference type="NCBI Taxonomy" id="1670455"/>
    <lineage>
        <taxon>Archaea</taxon>
        <taxon>Thermoproteota</taxon>
        <taxon>Thermoprotei</taxon>
        <taxon>Sulfolobales</taxon>
        <taxon>Sulfolobaceae</taxon>
        <taxon>Sulfodiicoccus</taxon>
    </lineage>
</organism>
<dbReference type="GeneID" id="38667690"/>
<feature type="transmembrane region" description="Helical" evidence="6">
    <location>
        <begin position="53"/>
        <end position="73"/>
    </location>
</feature>
<dbReference type="Proteomes" id="UP000616143">
    <property type="component" value="Unassembled WGS sequence"/>
</dbReference>
<keyword evidence="10" id="KW-1185">Reference proteome</keyword>
<dbReference type="EMBL" id="AP018553">
    <property type="protein sequence ID" value="BBD73849.1"/>
    <property type="molecule type" value="Genomic_DNA"/>
</dbReference>
<dbReference type="AlphaFoldDB" id="A0A348B6P7"/>
<reference evidence="9" key="4">
    <citation type="submission" date="2020-09" db="EMBL/GenBank/DDBJ databases">
        <authorList>
            <person name="Sun Q."/>
            <person name="Ohkuma M."/>
        </authorList>
    </citation>
    <scope>NUCLEOTIDE SEQUENCE</scope>
    <source>
        <strain evidence="9">JCM 31740</strain>
    </source>
</reference>
<evidence type="ECO:0000256" key="2">
    <source>
        <dbReference type="ARBA" id="ARBA00022692"/>
    </source>
</evidence>
<dbReference type="InterPro" id="IPR004841">
    <property type="entry name" value="AA-permease/SLC12A_dom"/>
</dbReference>
<sequence length="469" mass="49946">METATEESHRDAPSPLRRELDFKDIFFLSLGGQAPFLSMLTYVTAVFTFSGSFSPIVMVVATGIVFVNGVVVYKLSTKYSSAGGYYTYAVHSLSKTLGLETGWIYLFYSVLYGAAYVAGSAFIVNFVLGVPTWIAISIPLIPSTIFLVMGVKPSTRYAIVAAAMELAVLVGIAIFALKLANFAFYVPDHPPTSPMLWLAILFGTGVPTGYGSITPVSGEVKNAKRTVGKAALAVILTGGLLMSLDAYGIADVAMRTGSLSSILASKIPIFEVLGRVLGPLTIPLLLFVAINDGVLATLAFMTASSRTMFAMGWDRTLPSFLGKVNGNKPLNAILVTIMVFAAVVVPSAFLLGPYGAFLALGAAAGLGGLTVHLSANFSLLRISTKRIEKRKVEMAVALAAVAVTAVTLGFSLTSTERVLADTFLGWVIGGFLYGETLRMRRKEEIKGEGGEIRRTNVSRNKNLGSKQRL</sequence>
<keyword evidence="2 6" id="KW-0812">Transmembrane</keyword>
<dbReference type="PANTHER" id="PTHR42770">
    <property type="entry name" value="AMINO ACID TRANSPORTER-RELATED"/>
    <property type="match status" value="1"/>
</dbReference>
<protein>
    <submittedName>
        <fullName evidence="8">Amino acid permease</fullName>
    </submittedName>
</protein>
<keyword evidence="3 6" id="KW-1133">Transmembrane helix</keyword>
<name>A0A348B6P7_9CREN</name>
<evidence type="ECO:0000259" key="7">
    <source>
        <dbReference type="Pfam" id="PF00324"/>
    </source>
</evidence>
<evidence type="ECO:0000256" key="5">
    <source>
        <dbReference type="SAM" id="MobiDB-lite"/>
    </source>
</evidence>
<dbReference type="PANTHER" id="PTHR42770:SF11">
    <property type="entry name" value="INNER MEMBRANE TRANSPORT PROTEIN YBAT"/>
    <property type="match status" value="1"/>
</dbReference>
<feature type="compositionally biased region" description="Polar residues" evidence="5">
    <location>
        <begin position="455"/>
        <end position="469"/>
    </location>
</feature>
<feature type="domain" description="Amino acid permease/ SLC12A" evidence="7">
    <location>
        <begin position="25"/>
        <end position="411"/>
    </location>
</feature>
<dbReference type="GO" id="GO:0055085">
    <property type="term" value="P:transmembrane transport"/>
    <property type="evidence" value="ECO:0007669"/>
    <property type="project" value="InterPro"/>
</dbReference>
<dbReference type="OrthoDB" id="43026at2157"/>
<dbReference type="EMBL" id="BMQS01000010">
    <property type="protein sequence ID" value="GGT96336.1"/>
    <property type="molecule type" value="Genomic_DNA"/>
</dbReference>
<feature type="transmembrane region" description="Helical" evidence="6">
    <location>
        <begin position="197"/>
        <end position="218"/>
    </location>
</feature>
<reference evidence="9" key="1">
    <citation type="journal article" date="2014" name="Int. J. Syst. Evol. Microbiol.">
        <title>Complete genome sequence of Corynebacterium casei LMG S-19264T (=DSM 44701T), isolated from a smear-ripened cheese.</title>
        <authorList>
            <consortium name="US DOE Joint Genome Institute (JGI-PGF)"/>
            <person name="Walter F."/>
            <person name="Albersmeier A."/>
            <person name="Kalinowski J."/>
            <person name="Ruckert C."/>
        </authorList>
    </citation>
    <scope>NUCLEOTIDE SEQUENCE</scope>
    <source>
        <strain evidence="9">JCM 31740</strain>
    </source>
</reference>
<evidence type="ECO:0000313" key="9">
    <source>
        <dbReference type="EMBL" id="GGT96336.1"/>
    </source>
</evidence>
<feature type="region of interest" description="Disordered" evidence="5">
    <location>
        <begin position="448"/>
        <end position="469"/>
    </location>
</feature>
<reference evidence="10" key="2">
    <citation type="submission" date="2018-04" db="EMBL/GenBank/DDBJ databases">
        <title>Complete genome sequence of Sulfodiicoccus acidiphilus strain HS-1.</title>
        <authorList>
            <person name="Sakai H.D."/>
            <person name="Kurosawa N."/>
        </authorList>
    </citation>
    <scope>NUCLEOTIDE SEQUENCE [LARGE SCALE GENOMIC DNA]</scope>
    <source>
        <strain evidence="10">HS-1</strain>
    </source>
</reference>
<evidence type="ECO:0000256" key="4">
    <source>
        <dbReference type="ARBA" id="ARBA00023136"/>
    </source>
</evidence>
<evidence type="ECO:0000256" key="6">
    <source>
        <dbReference type="SAM" id="Phobius"/>
    </source>
</evidence>
<dbReference type="Gene3D" id="1.20.1740.10">
    <property type="entry name" value="Amino acid/polyamine transporter I"/>
    <property type="match status" value="1"/>
</dbReference>
<feature type="transmembrane region" description="Helical" evidence="6">
    <location>
        <begin position="280"/>
        <end position="301"/>
    </location>
</feature>
<dbReference type="Pfam" id="PF00324">
    <property type="entry name" value="AA_permease"/>
    <property type="match status" value="1"/>
</dbReference>
<comment type="subcellular location">
    <subcellularLocation>
        <location evidence="1">Membrane</location>
        <topology evidence="1">Multi-pass membrane protein</topology>
    </subcellularLocation>
</comment>
<feature type="transmembrane region" description="Helical" evidence="6">
    <location>
        <begin position="25"/>
        <end position="47"/>
    </location>
</feature>
<evidence type="ECO:0000313" key="10">
    <source>
        <dbReference type="Proteomes" id="UP000276741"/>
    </source>
</evidence>
<keyword evidence="4 6" id="KW-0472">Membrane</keyword>
<dbReference type="InterPro" id="IPR050367">
    <property type="entry name" value="APC_superfamily"/>
</dbReference>
<evidence type="ECO:0000256" key="1">
    <source>
        <dbReference type="ARBA" id="ARBA00004141"/>
    </source>
</evidence>
<feature type="transmembrane region" description="Helical" evidence="6">
    <location>
        <begin position="130"/>
        <end position="150"/>
    </location>
</feature>
<feature type="transmembrane region" description="Helical" evidence="6">
    <location>
        <begin position="157"/>
        <end position="177"/>
    </location>
</feature>
<feature type="transmembrane region" description="Helical" evidence="6">
    <location>
        <begin position="103"/>
        <end position="124"/>
    </location>
</feature>
<gene>
    <name evidence="9" type="ORF">GCM10007116_12380</name>
    <name evidence="8" type="ORF">HS1genome_2238</name>
</gene>
<proteinExistence type="predicted"/>
<reference evidence="8" key="3">
    <citation type="journal article" date="2019" name="BMC Res. Notes">
        <title>Complete genome sequence of the Sulfodiicoccus acidiphilus strain HS-1T, the first crenarchaeon that lacks polB3, isolated from an acidic hot spring in Ohwaku-dani, Hakone, Japan.</title>
        <authorList>
            <person name="Sakai H.D."/>
            <person name="Kurosawa N."/>
        </authorList>
    </citation>
    <scope>NUCLEOTIDE SEQUENCE</scope>
    <source>
        <strain evidence="8">HS-1</strain>
    </source>
</reference>
<feature type="transmembrane region" description="Helical" evidence="6">
    <location>
        <begin position="392"/>
        <end position="412"/>
    </location>
</feature>
<feature type="transmembrane region" description="Helical" evidence="6">
    <location>
        <begin position="230"/>
        <end position="250"/>
    </location>
</feature>
<evidence type="ECO:0000256" key="3">
    <source>
        <dbReference type="ARBA" id="ARBA00022989"/>
    </source>
</evidence>
<feature type="transmembrane region" description="Helical" evidence="6">
    <location>
        <begin position="418"/>
        <end position="434"/>
    </location>
</feature>
<dbReference type="GO" id="GO:0016020">
    <property type="term" value="C:membrane"/>
    <property type="evidence" value="ECO:0007669"/>
    <property type="project" value="UniProtKB-SubCell"/>
</dbReference>
<dbReference type="RefSeq" id="WP_126451098.1">
    <property type="nucleotide sequence ID" value="NZ_AP018553.1"/>
</dbReference>
<dbReference type="Proteomes" id="UP000276741">
    <property type="component" value="Chromosome"/>
</dbReference>